<keyword evidence="2" id="KW-1185">Reference proteome</keyword>
<dbReference type="OrthoDB" id="2996165at2759"/>
<evidence type="ECO:0000313" key="1">
    <source>
        <dbReference type="EMBL" id="RPD52622.1"/>
    </source>
</evidence>
<sequence length="90" mass="9750">VLTYPSSPHLRPYIDALSPIHAVVTGAVDSVELTAQRVISLVLRDVAEYATLPFPAVFDSSSGSSMSQSAPRHVSHVTLFMETMPRLVDL</sequence>
<accession>A0A5C2RLZ8</accession>
<feature type="non-terminal residue" evidence="1">
    <location>
        <position position="90"/>
    </location>
</feature>
<dbReference type="STRING" id="1328759.A0A5C2RLZ8"/>
<organism evidence="1 2">
    <name type="scientific">Lentinus tigrinus ALCF2SS1-6</name>
    <dbReference type="NCBI Taxonomy" id="1328759"/>
    <lineage>
        <taxon>Eukaryota</taxon>
        <taxon>Fungi</taxon>
        <taxon>Dikarya</taxon>
        <taxon>Basidiomycota</taxon>
        <taxon>Agaricomycotina</taxon>
        <taxon>Agaricomycetes</taxon>
        <taxon>Polyporales</taxon>
        <taxon>Polyporaceae</taxon>
        <taxon>Lentinus</taxon>
    </lineage>
</organism>
<dbReference type="Proteomes" id="UP000313359">
    <property type="component" value="Unassembled WGS sequence"/>
</dbReference>
<proteinExistence type="predicted"/>
<reference evidence="1" key="1">
    <citation type="journal article" date="2018" name="Genome Biol. Evol.">
        <title>Genomics and development of Lentinus tigrinus, a white-rot wood-decaying mushroom with dimorphic fruiting bodies.</title>
        <authorList>
            <person name="Wu B."/>
            <person name="Xu Z."/>
            <person name="Knudson A."/>
            <person name="Carlson A."/>
            <person name="Chen N."/>
            <person name="Kovaka S."/>
            <person name="LaButti K."/>
            <person name="Lipzen A."/>
            <person name="Pennachio C."/>
            <person name="Riley R."/>
            <person name="Schakwitz W."/>
            <person name="Umezawa K."/>
            <person name="Ohm R.A."/>
            <person name="Grigoriev I.V."/>
            <person name="Nagy L.G."/>
            <person name="Gibbons J."/>
            <person name="Hibbett D."/>
        </authorList>
    </citation>
    <scope>NUCLEOTIDE SEQUENCE [LARGE SCALE GENOMIC DNA]</scope>
    <source>
        <strain evidence="1">ALCF2SS1-6</strain>
    </source>
</reference>
<dbReference type="EMBL" id="ML122349">
    <property type="protein sequence ID" value="RPD52622.1"/>
    <property type="molecule type" value="Genomic_DNA"/>
</dbReference>
<feature type="non-terminal residue" evidence="1">
    <location>
        <position position="1"/>
    </location>
</feature>
<gene>
    <name evidence="1" type="ORF">L227DRAFT_466255</name>
</gene>
<evidence type="ECO:0000313" key="2">
    <source>
        <dbReference type="Proteomes" id="UP000313359"/>
    </source>
</evidence>
<dbReference type="AlphaFoldDB" id="A0A5C2RLZ8"/>
<protein>
    <submittedName>
        <fullName evidence="1">Uncharacterized protein</fullName>
    </submittedName>
</protein>
<name>A0A5C2RLZ8_9APHY</name>